<keyword evidence="1" id="KW-0238">DNA-binding</keyword>
<dbReference type="InterPro" id="IPR010998">
    <property type="entry name" value="Integrase_recombinase_N"/>
</dbReference>
<dbReference type="Gene3D" id="1.10.150.130">
    <property type="match status" value="1"/>
</dbReference>
<name>A0ABS1HGK4_9BACT</name>
<protein>
    <submittedName>
        <fullName evidence="4">Site-specific integrase</fullName>
    </submittedName>
</protein>
<evidence type="ECO:0000313" key="4">
    <source>
        <dbReference type="EMBL" id="MBK3516721.1"/>
    </source>
</evidence>
<dbReference type="InterPro" id="IPR011010">
    <property type="entry name" value="DNA_brk_join_enz"/>
</dbReference>
<dbReference type="InterPro" id="IPR025269">
    <property type="entry name" value="SAM-like_dom"/>
</dbReference>
<dbReference type="InterPro" id="IPR013762">
    <property type="entry name" value="Integrase-like_cat_sf"/>
</dbReference>
<organism evidence="4 5">
    <name type="scientific">Carboxylicivirga marina</name>
    <dbReference type="NCBI Taxonomy" id="2800988"/>
    <lineage>
        <taxon>Bacteria</taxon>
        <taxon>Pseudomonadati</taxon>
        <taxon>Bacteroidota</taxon>
        <taxon>Bacteroidia</taxon>
        <taxon>Marinilabiliales</taxon>
        <taxon>Marinilabiliaceae</taxon>
        <taxon>Carboxylicivirga</taxon>
    </lineage>
</organism>
<proteinExistence type="predicted"/>
<keyword evidence="5" id="KW-1185">Reference proteome</keyword>
<evidence type="ECO:0000256" key="2">
    <source>
        <dbReference type="ARBA" id="ARBA00023172"/>
    </source>
</evidence>
<feature type="domain" description="Phage integrase SAM-like" evidence="3">
    <location>
        <begin position="90"/>
        <end position="182"/>
    </location>
</feature>
<evidence type="ECO:0000313" key="5">
    <source>
        <dbReference type="Proteomes" id="UP000605676"/>
    </source>
</evidence>
<dbReference type="EMBL" id="JAENRR010000008">
    <property type="protein sequence ID" value="MBK3516721.1"/>
    <property type="molecule type" value="Genomic_DNA"/>
</dbReference>
<accession>A0ABS1HGK4</accession>
<dbReference type="Proteomes" id="UP000605676">
    <property type="component" value="Unassembled WGS sequence"/>
</dbReference>
<gene>
    <name evidence="4" type="ORF">JIV24_05150</name>
</gene>
<reference evidence="4 5" key="1">
    <citation type="submission" date="2021-01" db="EMBL/GenBank/DDBJ databases">
        <title>Carboxyliciviraga sp.nov., isolated from coastal sediments.</title>
        <authorList>
            <person name="Lu D."/>
            <person name="Zhang T."/>
        </authorList>
    </citation>
    <scope>NUCLEOTIDE SEQUENCE [LARGE SCALE GENOMIC DNA]</scope>
    <source>
        <strain evidence="4 5">N1Y132</strain>
    </source>
</reference>
<dbReference type="SUPFAM" id="SSF56349">
    <property type="entry name" value="DNA breaking-rejoining enzymes"/>
    <property type="match status" value="1"/>
</dbReference>
<keyword evidence="2" id="KW-0233">DNA recombination</keyword>
<evidence type="ECO:0000259" key="3">
    <source>
        <dbReference type="Pfam" id="PF13102"/>
    </source>
</evidence>
<comment type="caution">
    <text evidence="4">The sequence shown here is derived from an EMBL/GenBank/DDBJ whole genome shotgun (WGS) entry which is preliminary data.</text>
</comment>
<sequence>MILISHKGTNTELATKIAIDKKYWGNEQIKRNCPQVDNVRSTNRSLSVKVNEAWDYIEELEERRKIDHMTAKQIGEYIKKGGSAFNNNADFLEYFKNYLPKIENQGTRERYNATLTILEDYSKGSLLFSDINKPWLNRFKEHRIEQTSPGTANIDLRNIRALFNRAIDVDELIDQNLYPFRKFEFAKATPRNLRLPVEAIRLIRDFETKDQYTSLARDFFMLSFYLIGMNNIDIYEIAGINDGRIEYQRRKTSKAYNIKVELEAQAIIDKRKGVNTFLIYQERYANHKNLTKQMNKHLKTLAKNINEQLEKDGIKNITIPEELVMYHARHTWAGIAAKKPIGASKPLIAQSLGHGKTTVTDTYFDYDWELVDDLNRKVLDILKQ</sequence>
<dbReference type="Pfam" id="PF13102">
    <property type="entry name" value="Phage_int_SAM_5"/>
    <property type="match status" value="1"/>
</dbReference>
<evidence type="ECO:0000256" key="1">
    <source>
        <dbReference type="ARBA" id="ARBA00023125"/>
    </source>
</evidence>
<dbReference type="Gene3D" id="1.10.443.10">
    <property type="entry name" value="Intergrase catalytic core"/>
    <property type="match status" value="1"/>
</dbReference>